<proteinExistence type="predicted"/>
<comment type="caution">
    <text evidence="1">The sequence shown here is derived from an EMBL/GenBank/DDBJ whole genome shotgun (WGS) entry which is preliminary data.</text>
</comment>
<organism evidence="1 2">
    <name type="scientific">Pichia californica</name>
    <dbReference type="NCBI Taxonomy" id="460514"/>
    <lineage>
        <taxon>Eukaryota</taxon>
        <taxon>Fungi</taxon>
        <taxon>Dikarya</taxon>
        <taxon>Ascomycota</taxon>
        <taxon>Saccharomycotina</taxon>
        <taxon>Pichiomycetes</taxon>
        <taxon>Pichiales</taxon>
        <taxon>Pichiaceae</taxon>
        <taxon>Pichia</taxon>
    </lineage>
</organism>
<dbReference type="Gene3D" id="1.10.287.3490">
    <property type="match status" value="1"/>
</dbReference>
<protein>
    <recommendedName>
        <fullName evidence="3">Mediator of RNA polymerase II transcription subunit 11</fullName>
    </recommendedName>
</protein>
<reference evidence="1" key="1">
    <citation type="submission" date="2020-11" db="EMBL/GenBank/DDBJ databases">
        <title>Kefir isolates.</title>
        <authorList>
            <person name="Marcisauskas S."/>
            <person name="Kim Y."/>
            <person name="Blasche S."/>
        </authorList>
    </citation>
    <scope>NUCLEOTIDE SEQUENCE</scope>
    <source>
        <strain evidence="1">Olga-1</strain>
    </source>
</reference>
<sequence>MEDNTDYVKERIDSIHQTELKLVSFLSNMAQLVDTVHDSHVNMISDDNNNKSITESDKVKQLIGNCYEDLSFASVHIRRELKFLELKLPLPPNLSKKASDLNNEKLKQLINDI</sequence>
<dbReference type="AlphaFoldDB" id="A0A9P6WNK4"/>
<evidence type="ECO:0000313" key="2">
    <source>
        <dbReference type="Proteomes" id="UP000697127"/>
    </source>
</evidence>
<gene>
    <name evidence="1" type="ORF">C6P40_002928</name>
</gene>
<name>A0A9P6WNK4_9ASCO</name>
<evidence type="ECO:0000313" key="1">
    <source>
        <dbReference type="EMBL" id="KAG0690435.1"/>
    </source>
</evidence>
<accession>A0A9P6WNK4</accession>
<dbReference type="EMBL" id="PUHW01000032">
    <property type="protein sequence ID" value="KAG0690435.1"/>
    <property type="molecule type" value="Genomic_DNA"/>
</dbReference>
<keyword evidence="2" id="KW-1185">Reference proteome</keyword>
<dbReference type="Proteomes" id="UP000697127">
    <property type="component" value="Unassembled WGS sequence"/>
</dbReference>
<evidence type="ECO:0008006" key="3">
    <source>
        <dbReference type="Google" id="ProtNLM"/>
    </source>
</evidence>